<evidence type="ECO:0000256" key="2">
    <source>
        <dbReference type="SAM" id="SignalP"/>
    </source>
</evidence>
<dbReference type="Proteomes" id="UP000199321">
    <property type="component" value="Unassembled WGS sequence"/>
</dbReference>
<dbReference type="OrthoDB" id="658938at2"/>
<keyword evidence="4" id="KW-1185">Reference proteome</keyword>
<evidence type="ECO:0000313" key="4">
    <source>
        <dbReference type="Proteomes" id="UP000199321"/>
    </source>
</evidence>
<evidence type="ECO:0000313" key="3">
    <source>
        <dbReference type="EMBL" id="SDF05557.1"/>
    </source>
</evidence>
<dbReference type="AlphaFoldDB" id="A0A1G7HYD0"/>
<proteinExistence type="predicted"/>
<feature type="signal peptide" evidence="2">
    <location>
        <begin position="1"/>
        <end position="18"/>
    </location>
</feature>
<sequence>MKKTITYIALLFSVIVVAQNGINYKAVITDNDNVVANQVVAVQFRIIKGAGMSILYQETHTPTTDANGMVFLSIGEGTVNAGVFENINWGSDDHFLNVRVNTGGGLINMGTTQFNTVPYALHSKTAETALNPDDDWTVSGNKIYRASGDVGIGTTDPNSLLHLKAPGFQIGDGIHFETSGATGEDWYIYMNETDDLNFRNDAFETISFQKNTGNIGIGTTDPDAKLHVEGNLKLVDGTQAVGRVLTSNADGLASWQDAVVDDGDWVTAGPNIHNGNGGNVGIGTASPSGTLHIKNTGTVVPALRIQNSSGATKFSVNTNGGTTIGINNTTGAPDNGLFVAGAVTIGTTDFATGFALSVDGDVIAEDVVIQDSGAWPDYVFENDYKLLSIDEMAQVINEKKHLPGIPSAKDVEANGILIGDMQKRTMEKIEELSLYIIQLHERLKALEIENEQLKDLKKE</sequence>
<keyword evidence="2" id="KW-0732">Signal</keyword>
<feature type="chain" id="PRO_5011512010" description="Chaperone of endosialidase" evidence="2">
    <location>
        <begin position="19"/>
        <end position="459"/>
    </location>
</feature>
<name>A0A1G7HYD0_9FLAO</name>
<dbReference type="EMBL" id="FNBA01000005">
    <property type="protein sequence ID" value="SDF05557.1"/>
    <property type="molecule type" value="Genomic_DNA"/>
</dbReference>
<accession>A0A1G7HYD0</accession>
<feature type="coiled-coil region" evidence="1">
    <location>
        <begin position="429"/>
        <end position="459"/>
    </location>
</feature>
<gene>
    <name evidence="3" type="ORF">SAMN05421855_1055</name>
</gene>
<evidence type="ECO:0000256" key="1">
    <source>
        <dbReference type="SAM" id="Coils"/>
    </source>
</evidence>
<dbReference type="STRING" id="227084.SAMN05421855_1055"/>
<dbReference type="RefSeq" id="WP_093144900.1">
    <property type="nucleotide sequence ID" value="NZ_BMWO01000007.1"/>
</dbReference>
<reference evidence="3 4" key="1">
    <citation type="submission" date="2016-10" db="EMBL/GenBank/DDBJ databases">
        <authorList>
            <person name="de Groot N.N."/>
        </authorList>
    </citation>
    <scope>NUCLEOTIDE SEQUENCE [LARGE SCALE GENOMIC DNA]</scope>
    <source>
        <strain evidence="3 4">DSM 16195</strain>
    </source>
</reference>
<evidence type="ECO:0008006" key="5">
    <source>
        <dbReference type="Google" id="ProtNLM"/>
    </source>
</evidence>
<organism evidence="3 4">
    <name type="scientific">Ulvibacter litoralis</name>
    <dbReference type="NCBI Taxonomy" id="227084"/>
    <lineage>
        <taxon>Bacteria</taxon>
        <taxon>Pseudomonadati</taxon>
        <taxon>Bacteroidota</taxon>
        <taxon>Flavobacteriia</taxon>
        <taxon>Flavobacteriales</taxon>
        <taxon>Flavobacteriaceae</taxon>
        <taxon>Ulvibacter</taxon>
    </lineage>
</organism>
<protein>
    <recommendedName>
        <fullName evidence="5">Chaperone of endosialidase</fullName>
    </recommendedName>
</protein>
<keyword evidence="1" id="KW-0175">Coiled coil</keyword>